<protein>
    <submittedName>
        <fullName evidence="1">Uncharacterized protein</fullName>
    </submittedName>
</protein>
<dbReference type="EMBL" id="LXQA010313320">
    <property type="protein sequence ID" value="MCI43134.1"/>
    <property type="molecule type" value="Genomic_DNA"/>
</dbReference>
<accession>A0A392S4J4</accession>
<keyword evidence="2" id="KW-1185">Reference proteome</keyword>
<evidence type="ECO:0000313" key="2">
    <source>
        <dbReference type="Proteomes" id="UP000265520"/>
    </source>
</evidence>
<comment type="caution">
    <text evidence="1">The sequence shown here is derived from an EMBL/GenBank/DDBJ whole genome shotgun (WGS) entry which is preliminary data.</text>
</comment>
<name>A0A392S4J4_9FABA</name>
<organism evidence="1 2">
    <name type="scientific">Trifolium medium</name>
    <dbReference type="NCBI Taxonomy" id="97028"/>
    <lineage>
        <taxon>Eukaryota</taxon>
        <taxon>Viridiplantae</taxon>
        <taxon>Streptophyta</taxon>
        <taxon>Embryophyta</taxon>
        <taxon>Tracheophyta</taxon>
        <taxon>Spermatophyta</taxon>
        <taxon>Magnoliopsida</taxon>
        <taxon>eudicotyledons</taxon>
        <taxon>Gunneridae</taxon>
        <taxon>Pentapetalae</taxon>
        <taxon>rosids</taxon>
        <taxon>fabids</taxon>
        <taxon>Fabales</taxon>
        <taxon>Fabaceae</taxon>
        <taxon>Papilionoideae</taxon>
        <taxon>50 kb inversion clade</taxon>
        <taxon>NPAAA clade</taxon>
        <taxon>Hologalegina</taxon>
        <taxon>IRL clade</taxon>
        <taxon>Trifolieae</taxon>
        <taxon>Trifolium</taxon>
    </lineage>
</organism>
<feature type="non-terminal residue" evidence="1">
    <location>
        <position position="50"/>
    </location>
</feature>
<dbReference type="AlphaFoldDB" id="A0A392S4J4"/>
<evidence type="ECO:0000313" key="1">
    <source>
        <dbReference type="EMBL" id="MCI43134.1"/>
    </source>
</evidence>
<proteinExistence type="predicted"/>
<dbReference type="Proteomes" id="UP000265520">
    <property type="component" value="Unassembled WGS sequence"/>
</dbReference>
<sequence length="50" mass="5643">MVLEDVRDDIDQGDLHSTDPRLQKIDAHVKVASKVAIDVNDKSRAENQTR</sequence>
<reference evidence="1 2" key="1">
    <citation type="journal article" date="2018" name="Front. Plant Sci.">
        <title>Red Clover (Trifolium pratense) and Zigzag Clover (T. medium) - A Picture of Genomic Similarities and Differences.</title>
        <authorList>
            <person name="Dluhosova J."/>
            <person name="Istvanek J."/>
            <person name="Nedelnik J."/>
            <person name="Repkova J."/>
        </authorList>
    </citation>
    <scope>NUCLEOTIDE SEQUENCE [LARGE SCALE GENOMIC DNA]</scope>
    <source>
        <strain evidence="2">cv. 10/8</strain>
        <tissue evidence="1">Leaf</tissue>
    </source>
</reference>